<feature type="region of interest" description="Disordered" evidence="1">
    <location>
        <begin position="43"/>
        <end position="85"/>
    </location>
</feature>
<evidence type="ECO:0000313" key="3">
    <source>
        <dbReference type="EMBL" id="GCE02452.1"/>
    </source>
</evidence>
<feature type="transmembrane region" description="Helical" evidence="2">
    <location>
        <begin position="107"/>
        <end position="131"/>
    </location>
</feature>
<evidence type="ECO:0000256" key="1">
    <source>
        <dbReference type="SAM" id="MobiDB-lite"/>
    </source>
</evidence>
<dbReference type="Pfam" id="PF19650">
    <property type="entry name" value="DUF6153"/>
    <property type="match status" value="1"/>
</dbReference>
<accession>A0A401Z6F3</accession>
<keyword evidence="2" id="KW-0812">Transmembrane</keyword>
<dbReference type="EMBL" id="BIFH01000065">
    <property type="protein sequence ID" value="GCE02452.1"/>
    <property type="molecule type" value="Genomic_DNA"/>
</dbReference>
<dbReference type="AlphaFoldDB" id="A0A401Z6F3"/>
<proteinExistence type="predicted"/>
<keyword evidence="2" id="KW-0472">Membrane</keyword>
<evidence type="ECO:0000313" key="4">
    <source>
        <dbReference type="Proteomes" id="UP000286931"/>
    </source>
</evidence>
<dbReference type="InterPro" id="IPR046151">
    <property type="entry name" value="DUF6153"/>
</dbReference>
<keyword evidence="2" id="KW-1133">Transmembrane helix</keyword>
<evidence type="ECO:0000256" key="2">
    <source>
        <dbReference type="SAM" id="Phobius"/>
    </source>
</evidence>
<protein>
    <submittedName>
        <fullName evidence="3">Uncharacterized protein</fullName>
    </submittedName>
</protein>
<comment type="caution">
    <text evidence="3">The sequence shown here is derived from an EMBL/GenBank/DDBJ whole genome shotgun (WGS) entry which is preliminary data.</text>
</comment>
<name>A0A401Z6F3_9ACTN</name>
<keyword evidence="4" id="KW-1185">Reference proteome</keyword>
<reference evidence="3 4" key="1">
    <citation type="submission" date="2018-12" db="EMBL/GenBank/DDBJ databases">
        <title>Draft genome sequence of Embleya hyalina NBRC 13850T.</title>
        <authorList>
            <person name="Komaki H."/>
            <person name="Hosoyama A."/>
            <person name="Kimura A."/>
            <person name="Ichikawa N."/>
            <person name="Tamura T."/>
        </authorList>
    </citation>
    <scope>NUCLEOTIDE SEQUENCE [LARGE SCALE GENOMIC DNA]</scope>
    <source>
        <strain evidence="3 4">NBRC 13850</strain>
    </source>
</reference>
<sequence>MAARTVGAVARAPRGTDRVLVRGLLLVLLTLGVMGMHTLGHPASAAAPGSAPGSASVAPADPAAASTAVDPVDAGGGAMRPMAPGRHGGCPDGDCSAGGGPHHGSDPTTICLAVLLAGLGVVVAALAVLALRRARTRRRRRPRARLAAFVLGLPPPATPDLALLRVLRI</sequence>
<gene>
    <name evidence="3" type="ORF">EHYA_10229</name>
</gene>
<dbReference type="Proteomes" id="UP000286931">
    <property type="component" value="Unassembled WGS sequence"/>
</dbReference>
<organism evidence="3 4">
    <name type="scientific">Embleya hyalina</name>
    <dbReference type="NCBI Taxonomy" id="516124"/>
    <lineage>
        <taxon>Bacteria</taxon>
        <taxon>Bacillati</taxon>
        <taxon>Actinomycetota</taxon>
        <taxon>Actinomycetes</taxon>
        <taxon>Kitasatosporales</taxon>
        <taxon>Streptomycetaceae</taxon>
        <taxon>Embleya</taxon>
    </lineage>
</organism>